<dbReference type="EMBL" id="JBHTBR010000005">
    <property type="protein sequence ID" value="MFC7292741.1"/>
    <property type="molecule type" value="Genomic_DNA"/>
</dbReference>
<dbReference type="RefSeq" id="WP_382168422.1">
    <property type="nucleotide sequence ID" value="NZ_JBHTBR010000005.1"/>
</dbReference>
<gene>
    <name evidence="2" type="ORF">ACFQS8_14000</name>
</gene>
<proteinExistence type="predicted"/>
<accession>A0ABW2IPG8</accession>
<comment type="caution">
    <text evidence="2">The sequence shown here is derived from an EMBL/GenBank/DDBJ whole genome shotgun (WGS) entry which is preliminary data.</text>
</comment>
<evidence type="ECO:0000313" key="2">
    <source>
        <dbReference type="EMBL" id="MFC7292741.1"/>
    </source>
</evidence>
<reference evidence="3" key="1">
    <citation type="journal article" date="2019" name="Int. J. Syst. Evol. Microbiol.">
        <title>The Global Catalogue of Microorganisms (GCM) 10K type strain sequencing project: providing services to taxonomists for standard genome sequencing and annotation.</title>
        <authorList>
            <consortium name="The Broad Institute Genomics Platform"/>
            <consortium name="The Broad Institute Genome Sequencing Center for Infectious Disease"/>
            <person name="Wu L."/>
            <person name="Ma J."/>
        </authorList>
    </citation>
    <scope>NUCLEOTIDE SEQUENCE [LARGE SCALE GENOMIC DNA]</scope>
    <source>
        <strain evidence="3">CCUG 51308</strain>
    </source>
</reference>
<evidence type="ECO:0000256" key="1">
    <source>
        <dbReference type="ARBA" id="ARBA00022679"/>
    </source>
</evidence>
<dbReference type="Gene3D" id="3.30.1540.10">
    <property type="entry name" value="formyl-coa transferase, domain 3"/>
    <property type="match status" value="1"/>
</dbReference>
<keyword evidence="1 2" id="KW-0808">Transferase</keyword>
<keyword evidence="3" id="KW-1185">Reference proteome</keyword>
<dbReference type="Proteomes" id="UP001596492">
    <property type="component" value="Unassembled WGS sequence"/>
</dbReference>
<dbReference type="InterPro" id="IPR023606">
    <property type="entry name" value="CoA-Trfase_III_dom_1_sf"/>
</dbReference>
<dbReference type="Pfam" id="PF02515">
    <property type="entry name" value="CoA_transf_3"/>
    <property type="match status" value="1"/>
</dbReference>
<name>A0ABW2IPG8_9PROT</name>
<evidence type="ECO:0000313" key="3">
    <source>
        <dbReference type="Proteomes" id="UP001596492"/>
    </source>
</evidence>
<protein>
    <submittedName>
        <fullName evidence="2">CaiB/BaiF CoA transferase family protein</fullName>
    </submittedName>
</protein>
<dbReference type="InterPro" id="IPR050483">
    <property type="entry name" value="CoA-transferase_III_domain"/>
</dbReference>
<dbReference type="PANTHER" id="PTHR48207:SF4">
    <property type="entry name" value="BLL6097 PROTEIN"/>
    <property type="match status" value="1"/>
</dbReference>
<dbReference type="SUPFAM" id="SSF89796">
    <property type="entry name" value="CoA-transferase family III (CaiB/BaiF)"/>
    <property type="match status" value="1"/>
</dbReference>
<dbReference type="InterPro" id="IPR044855">
    <property type="entry name" value="CoA-Trfase_III_dom3_sf"/>
</dbReference>
<organism evidence="2 3">
    <name type="scientific">Hirschia litorea</name>
    <dbReference type="NCBI Taxonomy" id="1199156"/>
    <lineage>
        <taxon>Bacteria</taxon>
        <taxon>Pseudomonadati</taxon>
        <taxon>Pseudomonadota</taxon>
        <taxon>Alphaproteobacteria</taxon>
        <taxon>Hyphomonadales</taxon>
        <taxon>Hyphomonadaceae</taxon>
        <taxon>Hirschia</taxon>
    </lineage>
</organism>
<dbReference type="InterPro" id="IPR003673">
    <property type="entry name" value="CoA-Trfase_fam_III"/>
</dbReference>
<dbReference type="Gene3D" id="3.40.50.10540">
    <property type="entry name" value="Crotonobetainyl-coa:carnitine coa-transferase, domain 1"/>
    <property type="match status" value="1"/>
</dbReference>
<dbReference type="PANTHER" id="PTHR48207">
    <property type="entry name" value="SUCCINATE--HYDROXYMETHYLGLUTARATE COA-TRANSFERASE"/>
    <property type="match status" value="1"/>
</dbReference>
<dbReference type="GO" id="GO:0016740">
    <property type="term" value="F:transferase activity"/>
    <property type="evidence" value="ECO:0007669"/>
    <property type="project" value="UniProtKB-KW"/>
</dbReference>
<sequence>MSKPLEGLLVIDFTQFLSGPSATLRLHDLGARIIKVEHFEHGDITRSLYAPQLNIGNDSAFFQAINRGKESLAADLKNENDLTLIRAIIEKADILVHNFRPSVMDRLGLGYTHAKALNSNIIYAEISGYGTQGPWRDKPGQDLLLQAVSGLAGLSGQNSDGPLPMGLAIADNIAGAQLTQGILAALIGEDGAHVEISMLEAVLDFQFEPLTLFFQDGEPIDRGTVNAAHALVGAPYGLYKTKDGYIALAMGAIPKLGELLGCEPLLEFTDSKQWFARRDEIKSIIANHLLNHTSQHWLSILEPADIWCAEVLNWQQLIAHEGFKVLDMLQTVSNASGENYVTTRCPIRFDDQVLKSDLAAPKIGQDSQTIRAQFS</sequence>